<accession>A0ABP1GB22</accession>
<name>A0ABP1GB22_9CHLO</name>
<organism evidence="2 3">
    <name type="scientific">Coccomyxa viridis</name>
    <dbReference type="NCBI Taxonomy" id="1274662"/>
    <lineage>
        <taxon>Eukaryota</taxon>
        <taxon>Viridiplantae</taxon>
        <taxon>Chlorophyta</taxon>
        <taxon>core chlorophytes</taxon>
        <taxon>Trebouxiophyceae</taxon>
        <taxon>Trebouxiophyceae incertae sedis</taxon>
        <taxon>Coccomyxaceae</taxon>
        <taxon>Coccomyxa</taxon>
    </lineage>
</organism>
<dbReference type="EMBL" id="CAXHTA020000016">
    <property type="protein sequence ID" value="CAL5227008.1"/>
    <property type="molecule type" value="Genomic_DNA"/>
</dbReference>
<feature type="region of interest" description="Disordered" evidence="1">
    <location>
        <begin position="1"/>
        <end position="23"/>
    </location>
</feature>
<feature type="compositionally biased region" description="Polar residues" evidence="1">
    <location>
        <begin position="1"/>
        <end position="11"/>
    </location>
</feature>
<reference evidence="2 3" key="1">
    <citation type="submission" date="2024-06" db="EMBL/GenBank/DDBJ databases">
        <authorList>
            <person name="Kraege A."/>
            <person name="Thomma B."/>
        </authorList>
    </citation>
    <scope>NUCLEOTIDE SEQUENCE [LARGE SCALE GENOMIC DNA]</scope>
</reference>
<protein>
    <submittedName>
        <fullName evidence="2">G9899 protein</fullName>
    </submittedName>
</protein>
<keyword evidence="3" id="KW-1185">Reference proteome</keyword>
<evidence type="ECO:0000256" key="1">
    <source>
        <dbReference type="SAM" id="MobiDB-lite"/>
    </source>
</evidence>
<sequence length="314" mass="34172">MSSSLPGQASKNPDEAAEENTCRLAEAIQEAEACRTRSDSIDINPETLMCSSTLLRAEDHLLQGSHSRTASPKRHSGTEQRPTARLDMCPIPERTEPNAAAAYQASIAFSLTNPGASHYSEARAQRRRRRAITAMPDQENLLTIQAAILDIPEAAMQKPLKSRTNLLRRRAASLRADCKSCDADALLRAALCGVPSGNSAGQHMWTREDAYKPLSAQLTCSSLIDSNRKQIQAPDAATCDAACRGTAGLGLMHDPKPEQEASKGGALDVGKQWWAPPVPTYMRSTVSMRAKADVATEQVKACKASQRDKRRWTY</sequence>
<dbReference type="Proteomes" id="UP001497392">
    <property type="component" value="Unassembled WGS sequence"/>
</dbReference>
<evidence type="ECO:0000313" key="3">
    <source>
        <dbReference type="Proteomes" id="UP001497392"/>
    </source>
</evidence>
<feature type="region of interest" description="Disordered" evidence="1">
    <location>
        <begin position="64"/>
        <end position="84"/>
    </location>
</feature>
<evidence type="ECO:0000313" key="2">
    <source>
        <dbReference type="EMBL" id="CAL5227008.1"/>
    </source>
</evidence>
<comment type="caution">
    <text evidence="2">The sequence shown here is derived from an EMBL/GenBank/DDBJ whole genome shotgun (WGS) entry which is preliminary data.</text>
</comment>
<proteinExistence type="predicted"/>
<gene>
    <name evidence="2" type="primary">g9899</name>
    <name evidence="2" type="ORF">VP750_LOCUS8914</name>
</gene>